<dbReference type="GO" id="GO:0003676">
    <property type="term" value="F:nucleic acid binding"/>
    <property type="evidence" value="ECO:0007669"/>
    <property type="project" value="InterPro"/>
</dbReference>
<dbReference type="EMBL" id="SNRW01027065">
    <property type="protein sequence ID" value="KAA6360346.1"/>
    <property type="molecule type" value="Genomic_DNA"/>
</dbReference>
<dbReference type="Pfam" id="PF03184">
    <property type="entry name" value="DDE_1"/>
    <property type="match status" value="1"/>
</dbReference>
<sequence length="115" mass="13161">MEAVFMTDNLRAYISKEVQALLRQNHILLHTLPPNCTHLLQPCDMGIFGSLKLAYQQGRGGIPKLTIEEIIAHINDASQKNVTLLPIQKQFQSLWRHHCCSQRQDSCKNLLKSIR</sequence>
<protein>
    <recommendedName>
        <fullName evidence="1">DDE-1 domain-containing protein</fullName>
    </recommendedName>
</protein>
<organism evidence="2 3">
    <name type="scientific">Streblomastix strix</name>
    <dbReference type="NCBI Taxonomy" id="222440"/>
    <lineage>
        <taxon>Eukaryota</taxon>
        <taxon>Metamonada</taxon>
        <taxon>Preaxostyla</taxon>
        <taxon>Oxymonadida</taxon>
        <taxon>Streblomastigidae</taxon>
        <taxon>Streblomastix</taxon>
    </lineage>
</organism>
<dbReference type="OrthoDB" id="3064354at2759"/>
<dbReference type="InterPro" id="IPR036397">
    <property type="entry name" value="RNaseH_sf"/>
</dbReference>
<comment type="caution">
    <text evidence="2">The sequence shown here is derived from an EMBL/GenBank/DDBJ whole genome shotgun (WGS) entry which is preliminary data.</text>
</comment>
<dbReference type="InterPro" id="IPR004875">
    <property type="entry name" value="DDE_SF_endonuclease_dom"/>
</dbReference>
<feature type="domain" description="DDE-1" evidence="1">
    <location>
        <begin position="3"/>
        <end position="57"/>
    </location>
</feature>
<gene>
    <name evidence="2" type="ORF">EZS28_044126</name>
</gene>
<evidence type="ECO:0000259" key="1">
    <source>
        <dbReference type="Pfam" id="PF03184"/>
    </source>
</evidence>
<proteinExistence type="predicted"/>
<dbReference type="AlphaFoldDB" id="A0A5J4TPD1"/>
<evidence type="ECO:0000313" key="3">
    <source>
        <dbReference type="Proteomes" id="UP000324800"/>
    </source>
</evidence>
<dbReference type="Proteomes" id="UP000324800">
    <property type="component" value="Unassembled WGS sequence"/>
</dbReference>
<evidence type="ECO:0000313" key="2">
    <source>
        <dbReference type="EMBL" id="KAA6360346.1"/>
    </source>
</evidence>
<dbReference type="Gene3D" id="3.30.420.10">
    <property type="entry name" value="Ribonuclease H-like superfamily/Ribonuclease H"/>
    <property type="match status" value="1"/>
</dbReference>
<name>A0A5J4TPD1_9EUKA</name>
<accession>A0A5J4TPD1</accession>
<reference evidence="2 3" key="1">
    <citation type="submission" date="2019-03" db="EMBL/GenBank/DDBJ databases">
        <title>Single cell metagenomics reveals metabolic interactions within the superorganism composed of flagellate Streblomastix strix and complex community of Bacteroidetes bacteria on its surface.</title>
        <authorList>
            <person name="Treitli S.C."/>
            <person name="Kolisko M."/>
            <person name="Husnik F."/>
            <person name="Keeling P."/>
            <person name="Hampl V."/>
        </authorList>
    </citation>
    <scope>NUCLEOTIDE SEQUENCE [LARGE SCALE GENOMIC DNA]</scope>
    <source>
        <strain evidence="2">ST1C</strain>
    </source>
</reference>